<feature type="region of interest" description="Disordered" evidence="1">
    <location>
        <begin position="84"/>
        <end position="106"/>
    </location>
</feature>
<protein>
    <submittedName>
        <fullName evidence="2">Uncharacterized protein</fullName>
    </submittedName>
</protein>
<reference evidence="2 3" key="1">
    <citation type="journal article" date="2023" name="Hortic Res">
        <title>Pangenome of water caltrop reveals structural variations and asymmetric subgenome divergence after allopolyploidization.</title>
        <authorList>
            <person name="Zhang X."/>
            <person name="Chen Y."/>
            <person name="Wang L."/>
            <person name="Yuan Y."/>
            <person name="Fang M."/>
            <person name="Shi L."/>
            <person name="Lu R."/>
            <person name="Comes H.P."/>
            <person name="Ma Y."/>
            <person name="Chen Y."/>
            <person name="Huang G."/>
            <person name="Zhou Y."/>
            <person name="Zheng Z."/>
            <person name="Qiu Y."/>
        </authorList>
    </citation>
    <scope>NUCLEOTIDE SEQUENCE [LARGE SCALE GENOMIC DNA]</scope>
    <source>
        <tissue evidence="2">Roots</tissue>
    </source>
</reference>
<evidence type="ECO:0000313" key="3">
    <source>
        <dbReference type="Proteomes" id="UP001345219"/>
    </source>
</evidence>
<dbReference type="EMBL" id="JAXIOK010000006">
    <property type="protein sequence ID" value="KAK4768475.1"/>
    <property type="molecule type" value="Genomic_DNA"/>
</dbReference>
<dbReference type="Proteomes" id="UP001345219">
    <property type="component" value="Chromosome 3"/>
</dbReference>
<keyword evidence="3" id="KW-1185">Reference proteome</keyword>
<sequence>MPTPVIKSIAEARRNNRDPESSLISLQIRSIPVFDATQAQFLISAIKFPKHSPSGPCQCLLIVLECASVSFNMSKAPVCFGELQHEERDREPDYPRMNRKGNLQKR</sequence>
<accession>A0AAN7KRP5</accession>
<evidence type="ECO:0000313" key="2">
    <source>
        <dbReference type="EMBL" id="KAK4768475.1"/>
    </source>
</evidence>
<gene>
    <name evidence="2" type="ORF">SAY87_003616</name>
</gene>
<feature type="compositionally biased region" description="Basic and acidic residues" evidence="1">
    <location>
        <begin position="84"/>
        <end position="96"/>
    </location>
</feature>
<evidence type="ECO:0000256" key="1">
    <source>
        <dbReference type="SAM" id="MobiDB-lite"/>
    </source>
</evidence>
<name>A0AAN7KRP5_9MYRT</name>
<feature type="compositionally biased region" description="Basic residues" evidence="1">
    <location>
        <begin position="97"/>
        <end position="106"/>
    </location>
</feature>
<organism evidence="2 3">
    <name type="scientific">Trapa incisa</name>
    <dbReference type="NCBI Taxonomy" id="236973"/>
    <lineage>
        <taxon>Eukaryota</taxon>
        <taxon>Viridiplantae</taxon>
        <taxon>Streptophyta</taxon>
        <taxon>Embryophyta</taxon>
        <taxon>Tracheophyta</taxon>
        <taxon>Spermatophyta</taxon>
        <taxon>Magnoliopsida</taxon>
        <taxon>eudicotyledons</taxon>
        <taxon>Gunneridae</taxon>
        <taxon>Pentapetalae</taxon>
        <taxon>rosids</taxon>
        <taxon>malvids</taxon>
        <taxon>Myrtales</taxon>
        <taxon>Lythraceae</taxon>
        <taxon>Trapa</taxon>
    </lineage>
</organism>
<dbReference type="AlphaFoldDB" id="A0AAN7KRP5"/>
<proteinExistence type="predicted"/>
<comment type="caution">
    <text evidence="2">The sequence shown here is derived from an EMBL/GenBank/DDBJ whole genome shotgun (WGS) entry which is preliminary data.</text>
</comment>